<evidence type="ECO:0000259" key="3">
    <source>
        <dbReference type="PROSITE" id="PS50110"/>
    </source>
</evidence>
<dbReference type="SUPFAM" id="SSF52172">
    <property type="entry name" value="CheY-like"/>
    <property type="match status" value="1"/>
</dbReference>
<evidence type="ECO:0000313" key="5">
    <source>
        <dbReference type="Proteomes" id="UP000323886"/>
    </source>
</evidence>
<gene>
    <name evidence="4" type="ORF">F1193_11090</name>
</gene>
<dbReference type="PROSITE" id="PS50110">
    <property type="entry name" value="RESPONSE_REGULATORY"/>
    <property type="match status" value="1"/>
</dbReference>
<comment type="caution">
    <text evidence="4">The sequence shown here is derived from an EMBL/GenBank/DDBJ whole genome shotgun (WGS) entry which is preliminary data.</text>
</comment>
<feature type="domain" description="Response regulatory" evidence="3">
    <location>
        <begin position="3"/>
        <end position="119"/>
    </location>
</feature>
<accession>A0A5M6HWN3</accession>
<dbReference type="OrthoDB" id="9786548at2"/>
<dbReference type="InterPro" id="IPR001789">
    <property type="entry name" value="Sig_transdc_resp-reg_receiver"/>
</dbReference>
<organism evidence="4 5">
    <name type="scientific">Blastochloris sulfoviridis</name>
    <dbReference type="NCBI Taxonomy" id="50712"/>
    <lineage>
        <taxon>Bacteria</taxon>
        <taxon>Pseudomonadati</taxon>
        <taxon>Pseudomonadota</taxon>
        <taxon>Alphaproteobacteria</taxon>
        <taxon>Hyphomicrobiales</taxon>
        <taxon>Blastochloridaceae</taxon>
        <taxon>Blastochloris</taxon>
    </lineage>
</organism>
<reference evidence="4 5" key="1">
    <citation type="submission" date="2019-09" db="EMBL/GenBank/DDBJ databases">
        <title>Draft Whole-Genome sequence of Blastochloris sulfoviridis DSM 729.</title>
        <authorList>
            <person name="Meyer T.E."/>
            <person name="Kyndt J.A."/>
        </authorList>
    </citation>
    <scope>NUCLEOTIDE SEQUENCE [LARGE SCALE GENOMIC DNA]</scope>
    <source>
        <strain evidence="4 5">DSM 729</strain>
    </source>
</reference>
<dbReference type="InterPro" id="IPR050595">
    <property type="entry name" value="Bact_response_regulator"/>
</dbReference>
<dbReference type="Proteomes" id="UP000323886">
    <property type="component" value="Unassembled WGS sequence"/>
</dbReference>
<evidence type="ECO:0000256" key="2">
    <source>
        <dbReference type="PROSITE-ProRule" id="PRU00169"/>
    </source>
</evidence>
<feature type="modified residue" description="4-aspartylphosphate" evidence="2">
    <location>
        <position position="52"/>
    </location>
</feature>
<dbReference type="InterPro" id="IPR011006">
    <property type="entry name" value="CheY-like_superfamily"/>
</dbReference>
<dbReference type="EMBL" id="VWPL01000018">
    <property type="protein sequence ID" value="KAA5599949.1"/>
    <property type="molecule type" value="Genomic_DNA"/>
</dbReference>
<proteinExistence type="predicted"/>
<keyword evidence="1 2" id="KW-0597">Phosphoprotein</keyword>
<keyword evidence="5" id="KW-1185">Reference proteome</keyword>
<dbReference type="PANTHER" id="PTHR44591:SF25">
    <property type="entry name" value="CHEMOTAXIS TWO-COMPONENT RESPONSE REGULATOR"/>
    <property type="match status" value="1"/>
</dbReference>
<dbReference type="PANTHER" id="PTHR44591">
    <property type="entry name" value="STRESS RESPONSE REGULATOR PROTEIN 1"/>
    <property type="match status" value="1"/>
</dbReference>
<name>A0A5M6HWN3_9HYPH</name>
<dbReference type="SMART" id="SM00448">
    <property type="entry name" value="REC"/>
    <property type="match status" value="1"/>
</dbReference>
<dbReference type="AlphaFoldDB" id="A0A5M6HWN3"/>
<sequence>MPHVLIVDDAATIRMFYRDVLEASGFDVDEAFNGLEALEKMAEASYDLVIVDVNMPRMDGYTFLSRLRCQAEGAGIPAIMISTEAKDTDRQRAFAAGANLYLVKPVKPDCLAHHARLMAGQIMIGGAA</sequence>
<dbReference type="Gene3D" id="3.40.50.2300">
    <property type="match status" value="1"/>
</dbReference>
<dbReference type="GO" id="GO:0000160">
    <property type="term" value="P:phosphorelay signal transduction system"/>
    <property type="evidence" value="ECO:0007669"/>
    <property type="project" value="InterPro"/>
</dbReference>
<dbReference type="Pfam" id="PF00072">
    <property type="entry name" value="Response_reg"/>
    <property type="match status" value="1"/>
</dbReference>
<protein>
    <submittedName>
        <fullName evidence="4">Response regulator</fullName>
    </submittedName>
</protein>
<evidence type="ECO:0000313" key="4">
    <source>
        <dbReference type="EMBL" id="KAA5599949.1"/>
    </source>
</evidence>
<evidence type="ECO:0000256" key="1">
    <source>
        <dbReference type="ARBA" id="ARBA00022553"/>
    </source>
</evidence>